<dbReference type="EMBL" id="KV442021">
    <property type="protein sequence ID" value="OAQ33497.1"/>
    <property type="molecule type" value="Genomic_DNA"/>
</dbReference>
<accession>A0A197K751</accession>
<evidence type="ECO:0000313" key="2">
    <source>
        <dbReference type="EMBL" id="OAQ33497.1"/>
    </source>
</evidence>
<proteinExistence type="predicted"/>
<feature type="region of interest" description="Disordered" evidence="1">
    <location>
        <begin position="612"/>
        <end position="639"/>
    </location>
</feature>
<evidence type="ECO:0000313" key="3">
    <source>
        <dbReference type="Proteomes" id="UP000078512"/>
    </source>
</evidence>
<protein>
    <recommendedName>
        <fullName evidence="4">F-box domain-containing protein</fullName>
    </recommendedName>
</protein>
<gene>
    <name evidence="2" type="ORF">K457DRAFT_230931</name>
</gene>
<dbReference type="AlphaFoldDB" id="A0A197K751"/>
<keyword evidence="3" id="KW-1185">Reference proteome</keyword>
<dbReference type="Proteomes" id="UP000078512">
    <property type="component" value="Unassembled WGS sequence"/>
</dbReference>
<dbReference type="OrthoDB" id="2343369at2759"/>
<feature type="compositionally biased region" description="Basic and acidic residues" evidence="1">
    <location>
        <begin position="774"/>
        <end position="788"/>
    </location>
</feature>
<reference evidence="2 3" key="1">
    <citation type="submission" date="2016-05" db="EMBL/GenBank/DDBJ databases">
        <title>Genome sequencing reveals origins of a unique bacterial endosymbiosis in the earliest lineages of terrestrial Fungi.</title>
        <authorList>
            <consortium name="DOE Joint Genome Institute"/>
            <person name="Uehling J."/>
            <person name="Gryganskyi A."/>
            <person name="Hameed K."/>
            <person name="Tschaplinski T."/>
            <person name="Misztal P."/>
            <person name="Wu S."/>
            <person name="Desiro A."/>
            <person name="Vande Pol N."/>
            <person name="Du Z.-Y."/>
            <person name="Zienkiewicz A."/>
            <person name="Zienkiewicz K."/>
            <person name="Morin E."/>
            <person name="Tisserant E."/>
            <person name="Splivallo R."/>
            <person name="Hainaut M."/>
            <person name="Henrissat B."/>
            <person name="Ohm R."/>
            <person name="Kuo A."/>
            <person name="Yan J."/>
            <person name="Lipzen A."/>
            <person name="Nolan M."/>
            <person name="Labutti K."/>
            <person name="Barry K."/>
            <person name="Goldstein A."/>
            <person name="Labbe J."/>
            <person name="Schadt C."/>
            <person name="Tuskan G."/>
            <person name="Grigoriev I."/>
            <person name="Martin F."/>
            <person name="Vilgalys R."/>
            <person name="Bonito G."/>
        </authorList>
    </citation>
    <scope>NUCLEOTIDE SEQUENCE [LARGE SCALE GENOMIC DNA]</scope>
    <source>
        <strain evidence="2 3">AG-77</strain>
    </source>
</reference>
<organism evidence="2 3">
    <name type="scientific">Linnemannia elongata AG-77</name>
    <dbReference type="NCBI Taxonomy" id="1314771"/>
    <lineage>
        <taxon>Eukaryota</taxon>
        <taxon>Fungi</taxon>
        <taxon>Fungi incertae sedis</taxon>
        <taxon>Mucoromycota</taxon>
        <taxon>Mortierellomycotina</taxon>
        <taxon>Mortierellomycetes</taxon>
        <taxon>Mortierellales</taxon>
        <taxon>Mortierellaceae</taxon>
        <taxon>Linnemannia</taxon>
    </lineage>
</organism>
<evidence type="ECO:0008006" key="4">
    <source>
        <dbReference type="Google" id="ProtNLM"/>
    </source>
</evidence>
<sequence>MAFLQHPSTSLPSLRKFAPNISMHTTYSHDPSPLLPLPARPPSTVAPLPPECLEIILAFLQHDLASLYSLLFVSRQFFQLTVRFLYKSPFGLAAIADSASGSPQVSNSAHGWNRFLERTKLLSRLLFQNLQLRPLAPSSRTTKQKASILDDSVGLENIEPLIPPVENPVWSRRKPSLEAPNDWSASMTLAPTSYFADLEDTGDLERQHLYELDPSADLISFEDDCPSENPTVDSSNDNNRLRSDNKTGLLMDYFYFYTHQDHRSIGFILREIYPGAGRREYDKYLGEIEQAILLHNPRQIESIFIQSPSVVVPYLHAHMEQFELLSTIKLRDPVWSVQELEMVYSFLKDHATLFPAAQAQRLEDDDSRYDDSQERQQILSLRRGVHGRKAAIRHVTYATSRSMWDDARLAGQPFDPLQFMLALGPGLESIDTVYWNRTELSQLDALDVRSLRSLRIGYMTTPHTDRSFSRPEFLSRCRRLHSLDVFSSSGDMFSWAVQDWNDHRRALERSKAPASGSTHGTTLDPQLYPWLRGMNLSGPERFKTARPLVRLSHLRVHGPTDHAVFDILRDALYGFRTTLLVLEAVSDIEYTASGGEWLDHAEELLAGKPLSELKSKKGNSGQEPKEQQQDMDGAPDGRMDDEDFYNLLPSIATGSLFIRWEVPSLTELDLTGPIASVFDVESLRYMPNLRNLAFSIITYTNTSVARNRLYRPSRAPRGHGNSNGEEDYPRRCDMALLPIVTGPALRRVMIRGPWPEITDESLQKMIETTTRGDNSNRDLESAEGGHAETDEDGEDTWSNRLYELSIMDNPRVTMQGMIRLAQQMDQLQVMGMSLTLPAANNGHHHFTETSDMHRYHYRKAGGSARYKYLPAPSSAAEDVDAAARKMLLKARINMPWVDLGPEARHLGRRTRPDGYLSRGWNM</sequence>
<name>A0A197K751_9FUNG</name>
<evidence type="ECO:0000256" key="1">
    <source>
        <dbReference type="SAM" id="MobiDB-lite"/>
    </source>
</evidence>
<feature type="region of interest" description="Disordered" evidence="1">
    <location>
        <begin position="768"/>
        <end position="795"/>
    </location>
</feature>